<evidence type="ECO:0000313" key="3">
    <source>
        <dbReference type="EMBL" id="KAL3818873.1"/>
    </source>
</evidence>
<organism evidence="3 4">
    <name type="scientific">Penstemon smallii</name>
    <dbReference type="NCBI Taxonomy" id="265156"/>
    <lineage>
        <taxon>Eukaryota</taxon>
        <taxon>Viridiplantae</taxon>
        <taxon>Streptophyta</taxon>
        <taxon>Embryophyta</taxon>
        <taxon>Tracheophyta</taxon>
        <taxon>Spermatophyta</taxon>
        <taxon>Magnoliopsida</taxon>
        <taxon>eudicotyledons</taxon>
        <taxon>Gunneridae</taxon>
        <taxon>Pentapetalae</taxon>
        <taxon>asterids</taxon>
        <taxon>lamiids</taxon>
        <taxon>Lamiales</taxon>
        <taxon>Plantaginaceae</taxon>
        <taxon>Cheloneae</taxon>
        <taxon>Penstemon</taxon>
    </lineage>
</organism>
<proteinExistence type="predicted"/>
<dbReference type="Proteomes" id="UP001634393">
    <property type="component" value="Unassembled WGS sequence"/>
</dbReference>
<reference evidence="3 4" key="1">
    <citation type="submission" date="2024-12" db="EMBL/GenBank/DDBJ databases">
        <title>The unique morphological basis and parallel evolutionary history of personate flowers in Penstemon.</title>
        <authorList>
            <person name="Depatie T.H."/>
            <person name="Wessinger C.A."/>
        </authorList>
    </citation>
    <scope>NUCLEOTIDE SEQUENCE [LARGE SCALE GENOMIC DNA]</scope>
    <source>
        <strain evidence="3">WTNN_2</strain>
        <tissue evidence="3">Leaf</tissue>
    </source>
</reference>
<feature type="signal peptide" evidence="2">
    <location>
        <begin position="1"/>
        <end position="22"/>
    </location>
</feature>
<keyword evidence="2" id="KW-0732">Signal</keyword>
<evidence type="ECO:0000256" key="2">
    <source>
        <dbReference type="SAM" id="SignalP"/>
    </source>
</evidence>
<sequence length="80" mass="8680">MGSSSLFTLLILVLLVVNQAAGRGSNELLTTNEMEINPTNLERKGKCAKDSGGSSVECKEGNEQQTLLETEDYIYTQSLP</sequence>
<accession>A0ABD3S301</accession>
<dbReference type="EMBL" id="JBJXBP010000007">
    <property type="protein sequence ID" value="KAL3818873.1"/>
    <property type="molecule type" value="Genomic_DNA"/>
</dbReference>
<keyword evidence="4" id="KW-1185">Reference proteome</keyword>
<dbReference type="AlphaFoldDB" id="A0ABD3S301"/>
<evidence type="ECO:0000256" key="1">
    <source>
        <dbReference type="SAM" id="MobiDB-lite"/>
    </source>
</evidence>
<protein>
    <recommendedName>
        <fullName evidence="5">Phytosulfokine-beta</fullName>
    </recommendedName>
</protein>
<evidence type="ECO:0000313" key="4">
    <source>
        <dbReference type="Proteomes" id="UP001634393"/>
    </source>
</evidence>
<gene>
    <name evidence="3" type="ORF">ACJIZ3_004778</name>
</gene>
<feature type="chain" id="PRO_5044860361" description="Phytosulfokine-beta" evidence="2">
    <location>
        <begin position="23"/>
        <end position="80"/>
    </location>
</feature>
<comment type="caution">
    <text evidence="3">The sequence shown here is derived from an EMBL/GenBank/DDBJ whole genome shotgun (WGS) entry which is preliminary data.</text>
</comment>
<name>A0ABD3S301_9LAMI</name>
<feature type="region of interest" description="Disordered" evidence="1">
    <location>
        <begin position="39"/>
        <end position="62"/>
    </location>
</feature>
<evidence type="ECO:0008006" key="5">
    <source>
        <dbReference type="Google" id="ProtNLM"/>
    </source>
</evidence>